<dbReference type="InterPro" id="IPR000361">
    <property type="entry name" value="ATAP_core_dom"/>
</dbReference>
<dbReference type="PANTHER" id="PTHR43011:SF1">
    <property type="entry name" value="IRON-SULFUR CLUSTER ASSEMBLY 2 HOMOLOG, MITOCHONDRIAL"/>
    <property type="match status" value="1"/>
</dbReference>
<dbReference type="GO" id="GO:0051537">
    <property type="term" value="F:2 iron, 2 sulfur cluster binding"/>
    <property type="evidence" value="ECO:0007669"/>
    <property type="project" value="TreeGrafter"/>
</dbReference>
<evidence type="ECO:0000256" key="2">
    <source>
        <dbReference type="ARBA" id="ARBA00006718"/>
    </source>
</evidence>
<keyword evidence="5" id="KW-0496">Mitochondrion</keyword>
<dbReference type="GO" id="GO:0005506">
    <property type="term" value="F:iron ion binding"/>
    <property type="evidence" value="ECO:0007669"/>
    <property type="project" value="TreeGrafter"/>
</dbReference>
<protein>
    <submittedName>
        <fullName evidence="7">IscA2</fullName>
    </submittedName>
</protein>
<organism evidence="7">
    <name type="scientific">Stygiella incarcerata</name>
    <dbReference type="NCBI Taxonomy" id="1712417"/>
    <lineage>
        <taxon>Eukaryota</taxon>
        <taxon>Discoba</taxon>
        <taxon>Jakobida</taxon>
        <taxon>Andalucina</taxon>
        <taxon>Stygiellidae</taxon>
        <taxon>Stygiella</taxon>
    </lineage>
</organism>
<dbReference type="InterPro" id="IPR016092">
    <property type="entry name" value="ATAP"/>
</dbReference>
<dbReference type="GO" id="GO:0016226">
    <property type="term" value="P:iron-sulfur cluster assembly"/>
    <property type="evidence" value="ECO:0007669"/>
    <property type="project" value="InterPro"/>
</dbReference>
<feature type="domain" description="Core" evidence="6">
    <location>
        <begin position="30"/>
        <end position="138"/>
    </location>
</feature>
<dbReference type="FunFam" id="2.60.300.12:FF:000006">
    <property type="entry name" value="Iron-sulfur cluster assembly 2 mitochondrial"/>
    <property type="match status" value="1"/>
</dbReference>
<evidence type="ECO:0000259" key="6">
    <source>
        <dbReference type="Pfam" id="PF01521"/>
    </source>
</evidence>
<dbReference type="NCBIfam" id="TIGR00049">
    <property type="entry name" value="iron-sulfur cluster assembly accessory protein"/>
    <property type="match status" value="1"/>
</dbReference>
<keyword evidence="3" id="KW-0479">Metal-binding</keyword>
<evidence type="ECO:0000256" key="5">
    <source>
        <dbReference type="ARBA" id="ARBA00023128"/>
    </source>
</evidence>
<sequence length="144" mass="15580">MLSRGVFGVFSVFSRSLSKVVAPGMQSLLLTPKCVNKLKSILLKGKKEASEDETEKKERALRVEVQAGGCSGFQYVFRMEEHFADDDIVVVQDGARVAVDSASLIFLEGATIDYVQTLVRSGFEVVENPNACMSCSCGASFGVD</sequence>
<name>A0A192ZIX2_9EUKA</name>
<evidence type="ECO:0000256" key="3">
    <source>
        <dbReference type="ARBA" id="ARBA00022723"/>
    </source>
</evidence>
<comment type="subcellular location">
    <subcellularLocation>
        <location evidence="1">Mitochondrion</location>
    </subcellularLocation>
</comment>
<dbReference type="InterPro" id="IPR035903">
    <property type="entry name" value="HesB-like_dom_sf"/>
</dbReference>
<evidence type="ECO:0000313" key="7">
    <source>
        <dbReference type="EMBL" id="ANM86760.1"/>
    </source>
</evidence>
<dbReference type="Gene3D" id="2.60.300.12">
    <property type="entry name" value="HesB-like domain"/>
    <property type="match status" value="1"/>
</dbReference>
<gene>
    <name evidence="7" type="primary">ISCA2</name>
</gene>
<dbReference type="GO" id="GO:0120510">
    <property type="term" value="C:mitochondrial [4Fe-4S] assembly complex"/>
    <property type="evidence" value="ECO:0007669"/>
    <property type="project" value="UniProtKB-ARBA"/>
</dbReference>
<dbReference type="AlphaFoldDB" id="A0A192ZIX2"/>
<proteinExistence type="evidence at transcript level"/>
<keyword evidence="4" id="KW-0408">Iron</keyword>
<reference evidence="7" key="1">
    <citation type="journal article" date="2016" name="Mol. Biol. Evol.">
        <title>Novel hydrogenosomes in the microaerophilic jakobid Stygiella incarcerata.</title>
        <authorList>
            <person name="Leger M.M."/>
            <person name="Eme L."/>
            <person name="Hug L.A."/>
            <person name="Roger A.J."/>
        </authorList>
    </citation>
    <scope>NUCLEOTIDE SEQUENCE</scope>
</reference>
<evidence type="ECO:0000256" key="4">
    <source>
        <dbReference type="ARBA" id="ARBA00023004"/>
    </source>
</evidence>
<comment type="similarity">
    <text evidence="2">Belongs to the HesB/IscA family.</text>
</comment>
<dbReference type="PANTHER" id="PTHR43011">
    <property type="entry name" value="IRON-SULFUR CLUSTER ASSEMBLY 2 HOMOLOG, MITOCHONDRIAL"/>
    <property type="match status" value="1"/>
</dbReference>
<evidence type="ECO:0000256" key="1">
    <source>
        <dbReference type="ARBA" id="ARBA00004173"/>
    </source>
</evidence>
<dbReference type="SUPFAM" id="SSF89360">
    <property type="entry name" value="HesB-like domain"/>
    <property type="match status" value="1"/>
</dbReference>
<accession>A0A192ZIX2</accession>
<dbReference type="EMBL" id="KT984540">
    <property type="protein sequence ID" value="ANM86760.1"/>
    <property type="molecule type" value="mRNA"/>
</dbReference>
<dbReference type="Pfam" id="PF01521">
    <property type="entry name" value="Fe-S_biosyn"/>
    <property type="match status" value="1"/>
</dbReference>
<dbReference type="GO" id="GO:0051539">
    <property type="term" value="F:4 iron, 4 sulfur cluster binding"/>
    <property type="evidence" value="ECO:0007669"/>
    <property type="project" value="TreeGrafter"/>
</dbReference>